<dbReference type="OrthoDB" id="546653at2"/>
<gene>
    <name evidence="1" type="ORF">F7Q99_35865</name>
</gene>
<dbReference type="EMBL" id="WBOF01000004">
    <property type="protein sequence ID" value="MQS17419.1"/>
    <property type="molecule type" value="Genomic_DNA"/>
</dbReference>
<evidence type="ECO:0008006" key="3">
    <source>
        <dbReference type="Google" id="ProtNLM"/>
    </source>
</evidence>
<organism evidence="1 2">
    <name type="scientific">Streptomyces kaniharaensis</name>
    <dbReference type="NCBI Taxonomy" id="212423"/>
    <lineage>
        <taxon>Bacteria</taxon>
        <taxon>Bacillati</taxon>
        <taxon>Actinomycetota</taxon>
        <taxon>Actinomycetes</taxon>
        <taxon>Kitasatosporales</taxon>
        <taxon>Streptomycetaceae</taxon>
        <taxon>Streptomyces</taxon>
    </lineage>
</organism>
<name>A0A6N7L3P0_9ACTN</name>
<keyword evidence="2" id="KW-1185">Reference proteome</keyword>
<accession>A0A6N7L3P0</accession>
<dbReference type="AlphaFoldDB" id="A0A6N7L3P0"/>
<proteinExistence type="predicted"/>
<protein>
    <recommendedName>
        <fullName evidence="3">DUF2399 domain-containing protein</fullName>
    </recommendedName>
</protein>
<sequence length="316" mass="36212">MADYSASPAKRGRRTKAQVEALRLAICAITEEARPCSVRHVYYLGVGLLWDKDTGHSRKNYSLVVRELGHLRETGRMPWEWITDGTRMARQETQYDTLDDALQRHAESYRRNLWASQRRRVEVWVESDSVGGVVEPVTSAWGVGLYSCRGQSSKTFVWEAAQQYARQGKPVTVIFCGDWDPTGRCVPRSVAERMQRYGNGELDLDFRQIAITADDVRSGRLATHDVNTRDVNYARYREECLREGLDPTISVEVEALRPGLLRERLSEEIEGLVDDTRRWNIESRAEEADRELLRALQGVARRIVRGEPAVEDDRDE</sequence>
<dbReference type="Proteomes" id="UP000450000">
    <property type="component" value="Unassembled WGS sequence"/>
</dbReference>
<evidence type="ECO:0000313" key="2">
    <source>
        <dbReference type="Proteomes" id="UP000450000"/>
    </source>
</evidence>
<comment type="caution">
    <text evidence="1">The sequence shown here is derived from an EMBL/GenBank/DDBJ whole genome shotgun (WGS) entry which is preliminary data.</text>
</comment>
<evidence type="ECO:0000313" key="1">
    <source>
        <dbReference type="EMBL" id="MQS17419.1"/>
    </source>
</evidence>
<reference evidence="1 2" key="1">
    <citation type="submission" date="2019-09" db="EMBL/GenBank/DDBJ databases">
        <title>Genome Sequences of Streptomyces kaniharaensis ATCC 21070.</title>
        <authorList>
            <person name="Zhu W."/>
            <person name="De Crecy-Lagard V."/>
            <person name="Richards N.G."/>
        </authorList>
    </citation>
    <scope>NUCLEOTIDE SEQUENCE [LARGE SCALE GENOMIC DNA]</scope>
    <source>
        <strain evidence="1 2">SF-557</strain>
    </source>
</reference>
<dbReference type="RefSeq" id="WP_153470208.1">
    <property type="nucleotide sequence ID" value="NZ_WBOF01000004.1"/>
</dbReference>